<keyword evidence="4" id="KW-1185">Reference proteome</keyword>
<dbReference type="KEGG" id="hpse:HPF_14345"/>
<dbReference type="SUPFAM" id="SSF52540">
    <property type="entry name" value="P-loop containing nucleoside triphosphate hydrolases"/>
    <property type="match status" value="1"/>
</dbReference>
<dbReference type="RefSeq" id="WP_133156973.1">
    <property type="nucleotide sequence ID" value="NZ_CP037867.1"/>
</dbReference>
<evidence type="ECO:0000256" key="1">
    <source>
        <dbReference type="SAM" id="MobiDB-lite"/>
    </source>
</evidence>
<dbReference type="AlphaFoldDB" id="A0A4P6WYQ2"/>
<organism evidence="3 4">
    <name type="scientific">Hydrogenophaga pseudoflava</name>
    <name type="common">Pseudomonas carboxydoflava</name>
    <dbReference type="NCBI Taxonomy" id="47421"/>
    <lineage>
        <taxon>Bacteria</taxon>
        <taxon>Pseudomonadati</taxon>
        <taxon>Pseudomonadota</taxon>
        <taxon>Betaproteobacteria</taxon>
        <taxon>Burkholderiales</taxon>
        <taxon>Comamonadaceae</taxon>
        <taxon>Hydrogenophaga</taxon>
    </lineage>
</organism>
<dbReference type="InterPro" id="IPR038726">
    <property type="entry name" value="PDDEXK_AddAB-type"/>
</dbReference>
<reference evidence="3 4" key="1">
    <citation type="submission" date="2019-03" db="EMBL/GenBank/DDBJ databases">
        <authorList>
            <person name="Sebastian G."/>
            <person name="Baumann P."/>
            <person name="Ruckert C."/>
            <person name="Kalinowski J."/>
            <person name="Nebel B."/>
            <person name="Takors R."/>
            <person name="Blombach B."/>
        </authorList>
    </citation>
    <scope>NUCLEOTIDE SEQUENCE [LARGE SCALE GENOMIC DNA]</scope>
    <source>
        <strain evidence="3 4">DSM 1084</strain>
    </source>
</reference>
<evidence type="ECO:0000313" key="3">
    <source>
        <dbReference type="EMBL" id="QBM28877.1"/>
    </source>
</evidence>
<feature type="region of interest" description="Disordered" evidence="1">
    <location>
        <begin position="566"/>
        <end position="589"/>
    </location>
</feature>
<gene>
    <name evidence="3" type="ORF">HPF_14345</name>
</gene>
<proteinExistence type="predicted"/>
<dbReference type="Pfam" id="PF12705">
    <property type="entry name" value="PDDEXK_1"/>
    <property type="match status" value="1"/>
</dbReference>
<accession>A0A4P6WYQ2</accession>
<dbReference type="EMBL" id="CP037867">
    <property type="protein sequence ID" value="QBM28877.1"/>
    <property type="molecule type" value="Genomic_DNA"/>
</dbReference>
<sequence length="867" mass="93687">MPVAPDGWQAVVRRIEAALASGGGSPDRWLVLLPYAQLIDPARRAWAASHPTGFAPRFETTRNWAAGLTPWWPAPTDLSGDMARDSLVAEALVDRMARGQQDPALRAELVSRLVDAARQLVPLAAAVPPGQRAAWAERQRTALTPGPQWEALVASLALAWVGSAGFATDVLWSDRAAPGHAADRLWLLQGFQDDPLGQALAAHWVGRSEVFSLAKLLGVSESTHDGALCLQACTDPEDEARRAAATVIARVNEGRVPLALVANDRLLVRRISAMLHAVGVPLRDDTGWKLSTTQAAARLMSLLRAADPRARTDDVLDLLKQGGIWPAGGVEALEQLAREHGLSSWRAVLRHAALAPLAPLVPEGLTAMLESLQAARPLERWLDDLRSALEACGLWSMLCNDPAGQQVLQVLRLNEGASSELRQVGQALADGARTAPRMGLAAFSAWVRSVLESVSFLPRSDAEAPVTILPMAQLLGRGFAAVVMPGCDEVTLDPSPELPGPWTAAQRVALGLPTREQLSAAAQGAWTAALCAPSVDVLWRCQKDGEPLSPSPWVLALPDGESVAASAGSHDLRRRLDPAPVPPPQPSASALVPARLSASAYQDLRDCPYRFFALRQLRVSDAPELEAEPDQRDLGNWLHAVLKVFHEERGDQRPGREADAQRLDQIGDEVAAAMGLQGDATEAGFLPYQAVWPALREGYLGWLAGHEAQPGRPGPVFERAEAELAAELPPWRLWGKLDRIDRQDSPEGRLPLVIDYKTESRQKTEDRVRHPFEDTQLAFYAALLPDENLRAAYLSITDGRSASGKKGATHLIEQPLVLQARERLREGLVADLSRVAAGHPMPALGEGRVCEHCDARGLCRKDFWSGA</sequence>
<protein>
    <submittedName>
        <fullName evidence="3">PD-(D/E)XK nuclease superfamily protein</fullName>
    </submittedName>
</protein>
<dbReference type="Proteomes" id="UP000293912">
    <property type="component" value="Chromosome"/>
</dbReference>
<dbReference type="InterPro" id="IPR027417">
    <property type="entry name" value="P-loop_NTPase"/>
</dbReference>
<feature type="domain" description="PD-(D/E)XK endonuclease-like" evidence="2">
    <location>
        <begin position="595"/>
        <end position="860"/>
    </location>
</feature>
<name>A0A4P6WYQ2_HYDPS</name>
<dbReference type="InterPro" id="IPR011604">
    <property type="entry name" value="PDDEXK-like_dom_sf"/>
</dbReference>
<evidence type="ECO:0000259" key="2">
    <source>
        <dbReference type="Pfam" id="PF12705"/>
    </source>
</evidence>
<evidence type="ECO:0000313" key="4">
    <source>
        <dbReference type="Proteomes" id="UP000293912"/>
    </source>
</evidence>
<dbReference type="Gene3D" id="3.90.320.10">
    <property type="match status" value="1"/>
</dbReference>